<comment type="pathway">
    <text evidence="1">Lipid metabolism; fatty acid beta-oxidation.</text>
</comment>
<dbReference type="InterPro" id="IPR029045">
    <property type="entry name" value="ClpP/crotonase-like_dom_sf"/>
</dbReference>
<dbReference type="InterPro" id="IPR006176">
    <property type="entry name" value="3-OHacyl-CoA_DH_NAD-bd"/>
</dbReference>
<dbReference type="Proteomes" id="UP000182060">
    <property type="component" value="Chromosome"/>
</dbReference>
<evidence type="ECO:0000313" key="11">
    <source>
        <dbReference type="Proteomes" id="UP000182060"/>
    </source>
</evidence>
<protein>
    <submittedName>
        <fullName evidence="10">3-hydroxyacyl-CoA dehydrogenase</fullName>
    </submittedName>
</protein>
<dbReference type="RefSeq" id="WP_071540099.1">
    <property type="nucleotide sequence ID" value="NZ_CP015017.1"/>
</dbReference>
<sequence length="813" mass="87308">MSENKIVKKVAILGAGVMGAQIAAQCINVGLPVVLFDLSSKSDDGKPVNKNAIALKAIENLKKLKPAPLGLSSEANLITPANYEDDLGLLAGCDLIIEAIAERLDWKHALYEKVAPHIPAHALFATNTSGLPIGELAKGFSGDLKKRFCGVHFFNPPRYMHLLELIPAADTDPAVLDALETFMTSTMGKGVVRAKDTPNFIGNRVGVFSILAVFAEAQKFGLGFDAVDAITGSKLGRAKSATFRTSDVVGLDTMAHVIKTMENSLQGDSFSALFKTPEVISQLIAKGALGQKTKAGFYRKDGKNVLVLDASTGEYKPSTATIEPLIDRILKKPIAERLELLRETEDPQAQFLWAIYRDIFHYCAIHLGDIAQSAREIDFAMRWGYGWDKGPFEDWQAAGLTQVANWIKEDIDAGKALSKEPLPSWLFSGPVADKQAFHTPEGSWSSSENKYIPRSSLPVYQKQVFRAPLLGDGSPDPKTAGTTVYENTDFRAWVDANQPDILIASFRSKMNTFSPDVLTGLQKAVVIAEANYAGLVIWQPTSLKLGTPGGPFSAGANLEAAMPMVMKGGPAGVEPFVKEFQDTMMKIKYSQVPVVAAVSGIALGGGCELVLQSARRVAAIESYIGLVEVGVGLLPAGGGLKEAAIRAAQGVALAGSTNYLDFTKASFENAAMAKVSSSAQEAMKMAYLQKGDIIVANVYELLAQAQNQAKAMHYSGYRPPIQTLIPVGGRSVAATVMGQVVNMRDGGFISAHDAHIAQKITEIITGGDVDAGTLVTEEWLLKLERQAFVDLIGHPKSMERIMGILQTGKPVRN</sequence>
<dbReference type="Gene3D" id="3.90.226.10">
    <property type="entry name" value="2-enoyl-CoA Hydratase, Chain A, domain 1"/>
    <property type="match status" value="1"/>
</dbReference>
<dbReference type="PANTHER" id="PTHR48075">
    <property type="entry name" value="3-HYDROXYACYL-COA DEHYDROGENASE FAMILY PROTEIN"/>
    <property type="match status" value="1"/>
</dbReference>
<dbReference type="GO" id="GO:0006631">
    <property type="term" value="P:fatty acid metabolic process"/>
    <property type="evidence" value="ECO:0007669"/>
    <property type="project" value="UniProtKB-KW"/>
</dbReference>
<accession>A0AAC9IUZ1</accession>
<keyword evidence="6" id="KW-0443">Lipid metabolism</keyword>
<dbReference type="Gene3D" id="1.10.1040.50">
    <property type="match status" value="1"/>
</dbReference>
<evidence type="ECO:0000256" key="2">
    <source>
        <dbReference type="ARBA" id="ARBA00022832"/>
    </source>
</evidence>
<dbReference type="Gene3D" id="3.40.50.720">
    <property type="entry name" value="NAD(P)-binding Rossmann-like Domain"/>
    <property type="match status" value="1"/>
</dbReference>
<evidence type="ECO:0000313" key="10">
    <source>
        <dbReference type="EMBL" id="APC01053.1"/>
    </source>
</evidence>
<evidence type="ECO:0000256" key="5">
    <source>
        <dbReference type="ARBA" id="ARBA00023027"/>
    </source>
</evidence>
<evidence type="ECO:0000256" key="1">
    <source>
        <dbReference type="ARBA" id="ARBA00005005"/>
    </source>
</evidence>
<comment type="catalytic activity">
    <reaction evidence="7">
        <text>a (3S)-3-hydroxyacyl-CoA + NAD(+) = a 3-oxoacyl-CoA + NADH + H(+)</text>
        <dbReference type="Rhea" id="RHEA:22432"/>
        <dbReference type="ChEBI" id="CHEBI:15378"/>
        <dbReference type="ChEBI" id="CHEBI:57318"/>
        <dbReference type="ChEBI" id="CHEBI:57540"/>
        <dbReference type="ChEBI" id="CHEBI:57945"/>
        <dbReference type="ChEBI" id="CHEBI:90726"/>
        <dbReference type="EC" id="1.1.1.35"/>
    </reaction>
</comment>
<evidence type="ECO:0000259" key="8">
    <source>
        <dbReference type="Pfam" id="PF00725"/>
    </source>
</evidence>
<reference evidence="10" key="1">
    <citation type="journal article" date="2017" name="Appl. Environ. Microbiol.">
        <title>Microdiversification of a pelagic Polynucleobacter species is mainly driven by acquisition of genomic islands from a partially interspecific gene pool.</title>
        <authorList>
            <person name="Hoetzinger M."/>
            <person name="Hahn M.W."/>
            <person name="Jezberova J."/>
            <person name="Schmidt J."/>
            <person name="Koll U."/>
        </authorList>
    </citation>
    <scope>NUCLEOTIDE SEQUENCE</scope>
    <source>
        <strain evidence="10">MWH-RechtKol4</strain>
    </source>
</reference>
<keyword evidence="5" id="KW-0520">NAD</keyword>
<feature type="domain" description="3-hydroxyacyl-CoA dehydrogenase C-terminal" evidence="8">
    <location>
        <begin position="200"/>
        <end position="299"/>
    </location>
</feature>
<organism evidence="10 11">
    <name type="scientific">Polynucleobacter asymbioticus</name>
    <dbReference type="NCBI Taxonomy" id="576611"/>
    <lineage>
        <taxon>Bacteria</taxon>
        <taxon>Pseudomonadati</taxon>
        <taxon>Pseudomonadota</taxon>
        <taxon>Betaproteobacteria</taxon>
        <taxon>Burkholderiales</taxon>
        <taxon>Burkholderiaceae</taxon>
        <taxon>Polynucleobacter</taxon>
    </lineage>
</organism>
<dbReference type="InterPro" id="IPR036291">
    <property type="entry name" value="NAD(P)-bd_dom_sf"/>
</dbReference>
<proteinExistence type="predicted"/>
<keyword evidence="2" id="KW-0276">Fatty acid metabolism</keyword>
<dbReference type="Pfam" id="PF02737">
    <property type="entry name" value="3HCDH_N"/>
    <property type="match status" value="1"/>
</dbReference>
<dbReference type="InterPro" id="IPR008927">
    <property type="entry name" value="6-PGluconate_DH-like_C_sf"/>
</dbReference>
<dbReference type="InterPro" id="IPR006108">
    <property type="entry name" value="3HC_DH_C"/>
</dbReference>
<dbReference type="EMBL" id="CP015017">
    <property type="protein sequence ID" value="APC01053.1"/>
    <property type="molecule type" value="Genomic_DNA"/>
</dbReference>
<evidence type="ECO:0000256" key="4">
    <source>
        <dbReference type="ARBA" id="ARBA00023002"/>
    </source>
</evidence>
<dbReference type="CDD" id="cd06558">
    <property type="entry name" value="crotonase-like"/>
    <property type="match status" value="1"/>
</dbReference>
<dbReference type="AlphaFoldDB" id="A0AAC9IUZ1"/>
<dbReference type="InterPro" id="IPR001753">
    <property type="entry name" value="Enoyl-CoA_hydra/iso"/>
</dbReference>
<dbReference type="SUPFAM" id="SSF51735">
    <property type="entry name" value="NAD(P)-binding Rossmann-fold domains"/>
    <property type="match status" value="1"/>
</dbReference>
<dbReference type="GO" id="GO:0016042">
    <property type="term" value="P:lipid catabolic process"/>
    <property type="evidence" value="ECO:0007669"/>
    <property type="project" value="UniProtKB-KW"/>
</dbReference>
<dbReference type="PANTHER" id="PTHR48075:SF7">
    <property type="entry name" value="3-HYDROXYACYL-COA DEHYDROGENASE-RELATED"/>
    <property type="match status" value="1"/>
</dbReference>
<name>A0AAC9IUZ1_9BURK</name>
<gene>
    <name evidence="10" type="ORF">AOC25_05170</name>
</gene>
<evidence type="ECO:0000256" key="7">
    <source>
        <dbReference type="ARBA" id="ARBA00049556"/>
    </source>
</evidence>
<evidence type="ECO:0000259" key="9">
    <source>
        <dbReference type="Pfam" id="PF02737"/>
    </source>
</evidence>
<dbReference type="GO" id="GO:0070403">
    <property type="term" value="F:NAD+ binding"/>
    <property type="evidence" value="ECO:0007669"/>
    <property type="project" value="InterPro"/>
</dbReference>
<evidence type="ECO:0000256" key="3">
    <source>
        <dbReference type="ARBA" id="ARBA00022963"/>
    </source>
</evidence>
<feature type="domain" description="3-hydroxyacyl-CoA dehydrogenase NAD binding" evidence="9">
    <location>
        <begin position="9"/>
        <end position="197"/>
    </location>
</feature>
<dbReference type="GO" id="GO:0003857">
    <property type="term" value="F:(3S)-3-hydroxyacyl-CoA dehydrogenase (NAD+) activity"/>
    <property type="evidence" value="ECO:0007669"/>
    <property type="project" value="UniProtKB-EC"/>
</dbReference>
<dbReference type="Pfam" id="PF00725">
    <property type="entry name" value="3HCDH"/>
    <property type="match status" value="1"/>
</dbReference>
<keyword evidence="3" id="KW-0442">Lipid degradation</keyword>
<dbReference type="SUPFAM" id="SSF48179">
    <property type="entry name" value="6-phosphogluconate dehydrogenase C-terminal domain-like"/>
    <property type="match status" value="2"/>
</dbReference>
<keyword evidence="4" id="KW-0560">Oxidoreductase</keyword>
<evidence type="ECO:0000256" key="6">
    <source>
        <dbReference type="ARBA" id="ARBA00023098"/>
    </source>
</evidence>
<dbReference type="Pfam" id="PF00378">
    <property type="entry name" value="ECH_1"/>
    <property type="match status" value="1"/>
</dbReference>
<dbReference type="SUPFAM" id="SSF52096">
    <property type="entry name" value="ClpP/crotonase"/>
    <property type="match status" value="1"/>
</dbReference>